<dbReference type="InterPro" id="IPR015424">
    <property type="entry name" value="PyrdxlP-dep_Trfase"/>
</dbReference>
<dbReference type="PANTHER" id="PTHR43795">
    <property type="entry name" value="BIFUNCTIONAL ASPARTATE AMINOTRANSFERASE AND GLUTAMATE/ASPARTATE-PREPHENATE AMINOTRANSFERASE-RELATED"/>
    <property type="match status" value="1"/>
</dbReference>
<dbReference type="InterPro" id="IPR050478">
    <property type="entry name" value="Ethylene_sulfur-biosynth"/>
</dbReference>
<name>A2IA44_PSEMZ</name>
<dbReference type="InterPro" id="IPR015421">
    <property type="entry name" value="PyrdxlP-dep_Trfase_major"/>
</dbReference>
<accession>A2IA44</accession>
<dbReference type="BRENDA" id="4.4.1.14">
    <property type="organism ID" value="5214"/>
</dbReference>
<evidence type="ECO:0000256" key="3">
    <source>
        <dbReference type="SAM" id="Phobius"/>
    </source>
</evidence>
<dbReference type="CDD" id="cd00609">
    <property type="entry name" value="AAT_like"/>
    <property type="match status" value="1"/>
</dbReference>
<dbReference type="SUPFAM" id="SSF53383">
    <property type="entry name" value="PLP-dependent transferases"/>
    <property type="match status" value="1"/>
</dbReference>
<evidence type="ECO:0000313" key="5">
    <source>
        <dbReference type="EMBL" id="ABM60754.1"/>
    </source>
</evidence>
<dbReference type="GO" id="GO:0030170">
    <property type="term" value="F:pyridoxal phosphate binding"/>
    <property type="evidence" value="ECO:0007669"/>
    <property type="project" value="InterPro"/>
</dbReference>
<keyword evidence="3" id="KW-0812">Transmembrane</keyword>
<dbReference type="Pfam" id="PF00155">
    <property type="entry name" value="Aminotran_1_2"/>
    <property type="match status" value="1"/>
</dbReference>
<dbReference type="GO" id="GO:0008483">
    <property type="term" value="F:transaminase activity"/>
    <property type="evidence" value="ECO:0007669"/>
    <property type="project" value="TreeGrafter"/>
</dbReference>
<dbReference type="PANTHER" id="PTHR43795:SF85">
    <property type="entry name" value="AMINOTRANSFERASE ACS10-RELATED"/>
    <property type="match status" value="1"/>
</dbReference>
<evidence type="ECO:0000256" key="1">
    <source>
        <dbReference type="ARBA" id="ARBA00022898"/>
    </source>
</evidence>
<keyword evidence="3" id="KW-1133">Transmembrane helix</keyword>
<keyword evidence="3" id="KW-0472">Membrane</keyword>
<gene>
    <name evidence="5" type="primary">ACS4</name>
</gene>
<sequence length="530" mass="58979">MTHDNNTHSSSSSSSRNIIEEDRQRAEDREGGIGAGAGMRIIVPLQGVVQGRGGFVLGSVIPCALFYFLQLYLKRHRSERTPREELPPPPRRPSKSPPKPVLASSRALHVIEDENSPYNRGWQAYKENPYDAESNPDGVIQMGLADNQLSWDLIEGWLKSHPEVSSWEGMSDTSLSLRGIAGYQEIHGMPILRSVMAEFMCELMNAPFNPDQIVLTAGATAAIEILGFCLAEPGNAFLVPSPYYPSFCKDVKWRAGVELVPVPCRSSDNFNVTINALDRAFSQTKKRGLTVRALLISNPCNPVGNTLDSATLSMLLGFATEKNIHLVCDEIYAGSVYDSPNFTSIANVVDSGEFDKSRVHIIYGTSKDLCLPGFRVGVIYSYNDKVCKAAQKMSRFCSISSQTQHLLTAMLSDTKFMQLYKIENQRRLGERYHVLTKGLEEAGMKYVKSNAGLYCWVDMGYLMPSYSEKGELNLWDKLLNEAKINVTPGSACYCIEPGWFRICFGTLSSQDLTVALQRIQEFSKRCKRSP</sequence>
<evidence type="ECO:0000259" key="4">
    <source>
        <dbReference type="Pfam" id="PF00155"/>
    </source>
</evidence>
<feature type="compositionally biased region" description="Pro residues" evidence="2">
    <location>
        <begin position="87"/>
        <end position="100"/>
    </location>
</feature>
<keyword evidence="1" id="KW-0663">Pyridoxal phosphate</keyword>
<organism evidence="5">
    <name type="scientific">Pseudotsuga menziesii</name>
    <name type="common">Douglas-fir</name>
    <name type="synonym">Abies menziesii</name>
    <dbReference type="NCBI Taxonomy" id="3357"/>
    <lineage>
        <taxon>Eukaryota</taxon>
        <taxon>Viridiplantae</taxon>
        <taxon>Streptophyta</taxon>
        <taxon>Embryophyta</taxon>
        <taxon>Tracheophyta</taxon>
        <taxon>Spermatophyta</taxon>
        <taxon>Pinopsida</taxon>
        <taxon>Pinidae</taxon>
        <taxon>Conifers I</taxon>
        <taxon>Pinales</taxon>
        <taxon>Pinaceae</taxon>
        <taxon>Pseudotsuga</taxon>
    </lineage>
</organism>
<dbReference type="InterPro" id="IPR015422">
    <property type="entry name" value="PyrdxlP-dep_Trfase_small"/>
</dbReference>
<feature type="transmembrane region" description="Helical" evidence="3">
    <location>
        <begin position="54"/>
        <end position="73"/>
    </location>
</feature>
<feature type="region of interest" description="Disordered" evidence="2">
    <location>
        <begin position="1"/>
        <end position="32"/>
    </location>
</feature>
<evidence type="ECO:0000256" key="2">
    <source>
        <dbReference type="SAM" id="MobiDB-lite"/>
    </source>
</evidence>
<feature type="region of interest" description="Disordered" evidence="2">
    <location>
        <begin position="78"/>
        <end position="104"/>
    </location>
</feature>
<proteinExistence type="evidence at transcript level"/>
<feature type="domain" description="Aminotransferase class I/classII large" evidence="4">
    <location>
        <begin position="140"/>
        <end position="519"/>
    </location>
</feature>
<dbReference type="EMBL" id="EF179155">
    <property type="protein sequence ID" value="ABM60754.1"/>
    <property type="molecule type" value="mRNA"/>
</dbReference>
<dbReference type="PRINTS" id="PR00753">
    <property type="entry name" value="ACCSYNTHASE"/>
</dbReference>
<protein>
    <submittedName>
        <fullName evidence="5">ACC synthase-like</fullName>
    </submittedName>
</protein>
<dbReference type="InterPro" id="IPR004839">
    <property type="entry name" value="Aminotransferase_I/II_large"/>
</dbReference>
<reference evidence="5" key="1">
    <citation type="journal article" date="2007" name="Plant Physiol.">
        <title>Aminocyclopropane carboxylic acid synthase is a regulated step in ethylene-dependent induced conifer defense. Full-length cDNA cloning of a multigene family, differential constitutive, and wound- and insect-induced expression, and cellular and subcellular localization in spruce and Douglas fir.</title>
        <authorList>
            <person name="Ralph S.G."/>
            <person name="Hudgins J.W."/>
            <person name="Jancsik S."/>
            <person name="Franceschi V.R."/>
            <person name="Bohlmann J."/>
        </authorList>
    </citation>
    <scope>NUCLEOTIDE SEQUENCE</scope>
</reference>
<dbReference type="AlphaFoldDB" id="A2IA44"/>
<dbReference type="GO" id="GO:0006520">
    <property type="term" value="P:amino acid metabolic process"/>
    <property type="evidence" value="ECO:0007669"/>
    <property type="project" value="TreeGrafter"/>
</dbReference>
<feature type="compositionally biased region" description="Basic and acidic residues" evidence="2">
    <location>
        <begin position="18"/>
        <end position="31"/>
    </location>
</feature>
<dbReference type="Gene3D" id="3.40.640.10">
    <property type="entry name" value="Type I PLP-dependent aspartate aminotransferase-like (Major domain)"/>
    <property type="match status" value="1"/>
</dbReference>
<dbReference type="Gene3D" id="3.90.1150.10">
    <property type="entry name" value="Aspartate Aminotransferase, domain 1"/>
    <property type="match status" value="1"/>
</dbReference>